<protein>
    <submittedName>
        <fullName evidence="2">Endonuclease domain-containing protein</fullName>
    </submittedName>
</protein>
<evidence type="ECO:0000259" key="1">
    <source>
        <dbReference type="Pfam" id="PF04480"/>
    </source>
</evidence>
<dbReference type="PANTHER" id="PTHR38590:SF1">
    <property type="entry name" value="BLL0828 PROTEIN"/>
    <property type="match status" value="1"/>
</dbReference>
<dbReference type="InterPro" id="IPR047216">
    <property type="entry name" value="Endonuclease_DUF559_bact"/>
</dbReference>
<name>A0ABV8RHI2_9SPHN</name>
<keyword evidence="2" id="KW-0255">Endonuclease</keyword>
<keyword evidence="2" id="KW-0540">Nuclease</keyword>
<sequence>MRDPQLTEFARSMRREMTEPEKTLWYQLRAKRFEGIKLRRQNVVGNYIADFYSRFATLIIEVDGDSHAFTRVYDRIREEYFQKLGFRVIRFTNSDVMTNIEGVLTMVGAQLAAPLPTLPPKGERAINSLLSPLQGREASLGSLLPSRSREGKV</sequence>
<dbReference type="EMBL" id="JBHSDH010000013">
    <property type="protein sequence ID" value="MFC4292325.1"/>
    <property type="molecule type" value="Genomic_DNA"/>
</dbReference>
<keyword evidence="2" id="KW-0378">Hydrolase</keyword>
<dbReference type="PANTHER" id="PTHR38590">
    <property type="entry name" value="BLL0828 PROTEIN"/>
    <property type="match status" value="1"/>
</dbReference>
<dbReference type="Gene3D" id="3.40.960.10">
    <property type="entry name" value="VSR Endonuclease"/>
    <property type="match status" value="1"/>
</dbReference>
<dbReference type="CDD" id="cd01038">
    <property type="entry name" value="Endonuclease_DUF559"/>
    <property type="match status" value="1"/>
</dbReference>
<gene>
    <name evidence="2" type="ORF">ACFOWX_07845</name>
</gene>
<dbReference type="Proteomes" id="UP001595887">
    <property type="component" value="Unassembled WGS sequence"/>
</dbReference>
<evidence type="ECO:0000313" key="3">
    <source>
        <dbReference type="Proteomes" id="UP001595887"/>
    </source>
</evidence>
<comment type="caution">
    <text evidence="2">The sequence shown here is derived from an EMBL/GenBank/DDBJ whole genome shotgun (WGS) entry which is preliminary data.</text>
</comment>
<dbReference type="SUPFAM" id="SSF52980">
    <property type="entry name" value="Restriction endonuclease-like"/>
    <property type="match status" value="1"/>
</dbReference>
<reference evidence="3" key="1">
    <citation type="journal article" date="2019" name="Int. J. Syst. Evol. Microbiol.">
        <title>The Global Catalogue of Microorganisms (GCM) 10K type strain sequencing project: providing services to taxonomists for standard genome sequencing and annotation.</title>
        <authorList>
            <consortium name="The Broad Institute Genomics Platform"/>
            <consortium name="The Broad Institute Genome Sequencing Center for Infectious Disease"/>
            <person name="Wu L."/>
            <person name="Ma J."/>
        </authorList>
    </citation>
    <scope>NUCLEOTIDE SEQUENCE [LARGE SCALE GENOMIC DNA]</scope>
    <source>
        <strain evidence="3">CECT 8531</strain>
    </source>
</reference>
<organism evidence="2 3">
    <name type="scientific">Sphingorhabdus arenilitoris</name>
    <dbReference type="NCBI Taxonomy" id="1490041"/>
    <lineage>
        <taxon>Bacteria</taxon>
        <taxon>Pseudomonadati</taxon>
        <taxon>Pseudomonadota</taxon>
        <taxon>Alphaproteobacteria</taxon>
        <taxon>Sphingomonadales</taxon>
        <taxon>Sphingomonadaceae</taxon>
        <taxon>Sphingorhabdus</taxon>
    </lineage>
</organism>
<feature type="domain" description="DUF559" evidence="1">
    <location>
        <begin position="6"/>
        <end position="109"/>
    </location>
</feature>
<dbReference type="GO" id="GO:0004519">
    <property type="term" value="F:endonuclease activity"/>
    <property type="evidence" value="ECO:0007669"/>
    <property type="project" value="UniProtKB-KW"/>
</dbReference>
<dbReference type="InterPro" id="IPR007569">
    <property type="entry name" value="DUF559"/>
</dbReference>
<dbReference type="RefSeq" id="WP_381422921.1">
    <property type="nucleotide sequence ID" value="NZ_JBHSDH010000013.1"/>
</dbReference>
<accession>A0ABV8RHI2</accession>
<keyword evidence="3" id="KW-1185">Reference proteome</keyword>
<dbReference type="Pfam" id="PF04480">
    <property type="entry name" value="DUF559"/>
    <property type="match status" value="1"/>
</dbReference>
<proteinExistence type="predicted"/>
<evidence type="ECO:0000313" key="2">
    <source>
        <dbReference type="EMBL" id="MFC4292325.1"/>
    </source>
</evidence>
<dbReference type="InterPro" id="IPR011335">
    <property type="entry name" value="Restrct_endonuc-II-like"/>
</dbReference>